<keyword evidence="7" id="KW-0472">Membrane</keyword>
<organism evidence="12 13">
    <name type="scientific">Hypsibius exemplaris</name>
    <name type="common">Freshwater tardigrade</name>
    <dbReference type="NCBI Taxonomy" id="2072580"/>
    <lineage>
        <taxon>Eukaryota</taxon>
        <taxon>Metazoa</taxon>
        <taxon>Ecdysozoa</taxon>
        <taxon>Tardigrada</taxon>
        <taxon>Eutardigrada</taxon>
        <taxon>Parachela</taxon>
        <taxon>Hypsibioidea</taxon>
        <taxon>Hypsibiidae</taxon>
        <taxon>Hypsibius</taxon>
    </lineage>
</organism>
<evidence type="ECO:0000256" key="3">
    <source>
        <dbReference type="ARBA" id="ARBA00012202"/>
    </source>
</evidence>
<dbReference type="PROSITE" id="PS50011">
    <property type="entry name" value="PROTEIN_KINASE_DOM"/>
    <property type="match status" value="1"/>
</dbReference>
<dbReference type="Gene3D" id="1.10.510.10">
    <property type="entry name" value="Transferase(Phosphotransferase) domain 1"/>
    <property type="match status" value="1"/>
</dbReference>
<dbReference type="PANTHER" id="PTHR11920">
    <property type="entry name" value="GUANYLYL CYCLASE"/>
    <property type="match status" value="1"/>
</dbReference>
<dbReference type="EC" id="4.6.1.2" evidence="3"/>
<evidence type="ECO:0000256" key="6">
    <source>
        <dbReference type="ARBA" id="ARBA00022989"/>
    </source>
</evidence>
<dbReference type="Pfam" id="PF07714">
    <property type="entry name" value="PK_Tyr_Ser-Thr"/>
    <property type="match status" value="1"/>
</dbReference>
<comment type="subcellular location">
    <subcellularLocation>
        <location evidence="2">Membrane</location>
    </subcellularLocation>
</comment>
<dbReference type="Gene3D" id="3.40.50.2300">
    <property type="match status" value="1"/>
</dbReference>
<evidence type="ECO:0000256" key="4">
    <source>
        <dbReference type="ARBA" id="ARBA00022692"/>
    </source>
</evidence>
<evidence type="ECO:0000313" key="12">
    <source>
        <dbReference type="EMBL" id="OQV17043.1"/>
    </source>
</evidence>
<sequence>MTDGSYVYFIMDQFPYDTGVLSQNSASGWFQTPNPATDFTDAQNNILRFAYQSVFVLAVQDTSASQAALDFTAAAAQKVHDTGASGTVYYYNVSEPFVQNYFTRAFYDCLLIVARGISYAVGNGTITQSASSTALFKNYAYGTASQQTRQQDITATLKYVANTSFDGASGKMKIKPNRDREEDFYVLAMTDRAQGEFSKVAIFSAVDSTYTEYDTMIWPNNKSAPLNKPECGYNNNEGPCAPVTHLVEIAAGCGGGAGFLLLLTAICYYCRAKRLTKSDKAWIARWHELEVLRPGGPSFSVKGDESESESEKEKKTKEQLDEKDVEFKKKKQAPNPKERLEGKTIILDNAEVEAVSHKTQAIKITANTGIWMKNAVTVRWSKKRRLNLSGSILKQAREKKSLTHENLMKFLGACLEDDRILIIYENCSKGSLTELIADPNTKLEWAMRFSLMSDCMKAISYLHKSVLKVHGRLTSMCCYIDSRFMLKVGDYGLNAFFDLTLAELWAAKREPDYLTAQMWKAPEHLRAEALSRYEVISSVSQKGDVYSFGIVVQELVLRSKPFAMYALSEEEIIDLIRQSASETNPRFIPKIDESACPLELIDLCDRCWSVDTGKRPNMLQIRAFLKELGKQLGMGERSNILDTLLQQMEDMENNLQAIIDEKGQVLLNQKNQSDQLLYSVLPKYANFET</sequence>
<dbReference type="GO" id="GO:0004016">
    <property type="term" value="F:adenylate cyclase activity"/>
    <property type="evidence" value="ECO:0007669"/>
    <property type="project" value="TreeGrafter"/>
</dbReference>
<keyword evidence="12" id="KW-0675">Receptor</keyword>
<evidence type="ECO:0000256" key="8">
    <source>
        <dbReference type="ARBA" id="ARBA00023239"/>
    </source>
</evidence>
<feature type="domain" description="Protein kinase" evidence="11">
    <location>
        <begin position="286"/>
        <end position="625"/>
    </location>
</feature>
<dbReference type="OrthoDB" id="75710at2759"/>
<dbReference type="GO" id="GO:0004383">
    <property type="term" value="F:guanylate cyclase activity"/>
    <property type="evidence" value="ECO:0007669"/>
    <property type="project" value="UniProtKB-EC"/>
</dbReference>
<keyword evidence="5" id="KW-0547">Nucleotide-binding</keyword>
<dbReference type="InterPro" id="IPR050401">
    <property type="entry name" value="Cyclic_nucleotide_synthase"/>
</dbReference>
<dbReference type="InterPro" id="IPR001828">
    <property type="entry name" value="ANF_lig-bd_rcpt"/>
</dbReference>
<evidence type="ECO:0000313" key="13">
    <source>
        <dbReference type="Proteomes" id="UP000192578"/>
    </source>
</evidence>
<dbReference type="PANTHER" id="PTHR11920:SF501">
    <property type="entry name" value="GUANYLATE CYCLASE 32E"/>
    <property type="match status" value="1"/>
</dbReference>
<evidence type="ECO:0000256" key="5">
    <source>
        <dbReference type="ARBA" id="ARBA00022741"/>
    </source>
</evidence>
<evidence type="ECO:0000256" key="9">
    <source>
        <dbReference type="ARBA" id="ARBA00023293"/>
    </source>
</evidence>
<protein>
    <recommendedName>
        <fullName evidence="3">guanylate cyclase</fullName>
        <ecNumber evidence="3">4.6.1.2</ecNumber>
    </recommendedName>
</protein>
<evidence type="ECO:0000256" key="1">
    <source>
        <dbReference type="ARBA" id="ARBA00001436"/>
    </source>
</evidence>
<keyword evidence="9" id="KW-0141">cGMP biosynthesis</keyword>
<accession>A0A1W0WPH5</accession>
<dbReference type="InterPro" id="IPR028082">
    <property type="entry name" value="Peripla_BP_I"/>
</dbReference>
<keyword evidence="13" id="KW-1185">Reference proteome</keyword>
<keyword evidence="8" id="KW-0456">Lyase</keyword>
<evidence type="ECO:0000259" key="11">
    <source>
        <dbReference type="PROSITE" id="PS50011"/>
    </source>
</evidence>
<dbReference type="GO" id="GO:0005524">
    <property type="term" value="F:ATP binding"/>
    <property type="evidence" value="ECO:0007669"/>
    <property type="project" value="InterPro"/>
</dbReference>
<comment type="catalytic activity">
    <reaction evidence="1">
        <text>GTP = 3',5'-cyclic GMP + diphosphate</text>
        <dbReference type="Rhea" id="RHEA:13665"/>
        <dbReference type="ChEBI" id="CHEBI:33019"/>
        <dbReference type="ChEBI" id="CHEBI:37565"/>
        <dbReference type="ChEBI" id="CHEBI:57746"/>
        <dbReference type="EC" id="4.6.1.2"/>
    </reaction>
</comment>
<keyword evidence="6" id="KW-1133">Transmembrane helix</keyword>
<dbReference type="AlphaFoldDB" id="A0A1W0WPH5"/>
<keyword evidence="4" id="KW-0812">Transmembrane</keyword>
<reference evidence="13" key="1">
    <citation type="submission" date="2017-01" db="EMBL/GenBank/DDBJ databases">
        <title>Comparative genomics of anhydrobiosis in the tardigrade Hypsibius dujardini.</title>
        <authorList>
            <person name="Yoshida Y."/>
            <person name="Koutsovoulos G."/>
            <person name="Laetsch D."/>
            <person name="Stevens L."/>
            <person name="Kumar S."/>
            <person name="Horikawa D."/>
            <person name="Ishino K."/>
            <person name="Komine S."/>
            <person name="Tomita M."/>
            <person name="Blaxter M."/>
            <person name="Arakawa K."/>
        </authorList>
    </citation>
    <scope>NUCLEOTIDE SEQUENCE [LARGE SCALE GENOMIC DNA]</scope>
    <source>
        <strain evidence="13">Z151</strain>
    </source>
</reference>
<dbReference type="EMBL" id="MTYJ01000067">
    <property type="protein sequence ID" value="OQV17043.1"/>
    <property type="molecule type" value="Genomic_DNA"/>
</dbReference>
<feature type="region of interest" description="Disordered" evidence="10">
    <location>
        <begin position="297"/>
        <end position="336"/>
    </location>
</feature>
<gene>
    <name evidence="12" type="ORF">BV898_08905</name>
</gene>
<comment type="caution">
    <text evidence="12">The sequence shown here is derived from an EMBL/GenBank/DDBJ whole genome shotgun (WGS) entry which is preliminary data.</text>
</comment>
<dbReference type="GO" id="GO:0004672">
    <property type="term" value="F:protein kinase activity"/>
    <property type="evidence" value="ECO:0007669"/>
    <property type="project" value="InterPro"/>
</dbReference>
<feature type="compositionally biased region" description="Basic and acidic residues" evidence="10">
    <location>
        <begin position="302"/>
        <end position="327"/>
    </location>
</feature>
<dbReference type="SUPFAM" id="SSF56112">
    <property type="entry name" value="Protein kinase-like (PK-like)"/>
    <property type="match status" value="1"/>
</dbReference>
<dbReference type="Pfam" id="PF01094">
    <property type="entry name" value="ANF_receptor"/>
    <property type="match status" value="1"/>
</dbReference>
<evidence type="ECO:0000256" key="10">
    <source>
        <dbReference type="SAM" id="MobiDB-lite"/>
    </source>
</evidence>
<dbReference type="GO" id="GO:0005886">
    <property type="term" value="C:plasma membrane"/>
    <property type="evidence" value="ECO:0007669"/>
    <property type="project" value="TreeGrafter"/>
</dbReference>
<dbReference type="SUPFAM" id="SSF53822">
    <property type="entry name" value="Periplasmic binding protein-like I"/>
    <property type="match status" value="1"/>
</dbReference>
<dbReference type="InterPro" id="IPR000719">
    <property type="entry name" value="Prot_kinase_dom"/>
</dbReference>
<proteinExistence type="predicted"/>
<dbReference type="InterPro" id="IPR001245">
    <property type="entry name" value="Ser-Thr/Tyr_kinase_cat_dom"/>
</dbReference>
<dbReference type="InterPro" id="IPR011009">
    <property type="entry name" value="Kinase-like_dom_sf"/>
</dbReference>
<name>A0A1W0WPH5_HYPEX</name>
<dbReference type="Proteomes" id="UP000192578">
    <property type="component" value="Unassembled WGS sequence"/>
</dbReference>
<evidence type="ECO:0000256" key="2">
    <source>
        <dbReference type="ARBA" id="ARBA00004370"/>
    </source>
</evidence>
<dbReference type="GO" id="GO:0007168">
    <property type="term" value="P:receptor guanylyl cyclase signaling pathway"/>
    <property type="evidence" value="ECO:0007669"/>
    <property type="project" value="TreeGrafter"/>
</dbReference>
<evidence type="ECO:0000256" key="7">
    <source>
        <dbReference type="ARBA" id="ARBA00023136"/>
    </source>
</evidence>
<dbReference type="GO" id="GO:0001653">
    <property type="term" value="F:peptide receptor activity"/>
    <property type="evidence" value="ECO:0007669"/>
    <property type="project" value="TreeGrafter"/>
</dbReference>